<dbReference type="SUPFAM" id="SSF64182">
    <property type="entry name" value="DHH phosphoesterases"/>
    <property type="match status" value="1"/>
</dbReference>
<dbReference type="STRING" id="187493.CN03_05465"/>
<protein>
    <recommendedName>
        <fullName evidence="3">Acetyltransferase</fullName>
    </recommendedName>
</protein>
<reference evidence="1 2" key="1">
    <citation type="journal article" date="2013" name="Genome Announc.">
        <title>Genome Sequence of Thalassolituus oleivorans MIL-1 (DSM 14913T).</title>
        <authorList>
            <person name="Golyshin P.N."/>
            <person name="Werner J."/>
            <person name="Chernikova T.N."/>
            <person name="Tran H."/>
            <person name="Ferrer M."/>
            <person name="Yakimov M.M."/>
            <person name="Teeling H."/>
            <person name="Golyshina O.V."/>
        </authorList>
    </citation>
    <scope>NUCLEOTIDE SEQUENCE [LARGE SCALE GENOMIC DNA]</scope>
    <source>
        <strain evidence="1 2">MIL-1</strain>
    </source>
</reference>
<dbReference type="Proteomes" id="UP000011866">
    <property type="component" value="Chromosome"/>
</dbReference>
<organism evidence="1 2">
    <name type="scientific">Thalassolituus oleivorans MIL-1</name>
    <dbReference type="NCBI Taxonomy" id="1298593"/>
    <lineage>
        <taxon>Bacteria</taxon>
        <taxon>Pseudomonadati</taxon>
        <taxon>Pseudomonadota</taxon>
        <taxon>Gammaproteobacteria</taxon>
        <taxon>Oceanospirillales</taxon>
        <taxon>Oceanospirillaceae</taxon>
        <taxon>Thalassolituus</taxon>
    </lineage>
</organism>
<dbReference type="eggNOG" id="COG0608">
    <property type="taxonomic scope" value="Bacteria"/>
</dbReference>
<dbReference type="GeneID" id="79177349"/>
<evidence type="ECO:0008006" key="3">
    <source>
        <dbReference type="Google" id="ProtNLM"/>
    </source>
</evidence>
<dbReference type="InterPro" id="IPR038763">
    <property type="entry name" value="DHH_sf"/>
</dbReference>
<evidence type="ECO:0000313" key="1">
    <source>
        <dbReference type="EMBL" id="CCU72973.1"/>
    </source>
</evidence>
<proteinExistence type="predicted"/>
<dbReference type="EMBL" id="HF680312">
    <property type="protein sequence ID" value="CCU72973.1"/>
    <property type="molecule type" value="Genomic_DNA"/>
</dbReference>
<accession>M5DUQ6</accession>
<name>M5DUQ6_9GAMM</name>
<dbReference type="RefSeq" id="WP_015487689.1">
    <property type="nucleotide sequence ID" value="NC_020888.1"/>
</dbReference>
<keyword evidence="2" id="KW-1185">Reference proteome</keyword>
<dbReference type="KEGG" id="tol:TOL_2574"/>
<dbReference type="PATRIC" id="fig|1298593.3.peg.2480"/>
<dbReference type="AlphaFoldDB" id="M5DUQ6"/>
<dbReference type="HOGENOM" id="CLU_873774_0_0_6"/>
<evidence type="ECO:0000313" key="2">
    <source>
        <dbReference type="Proteomes" id="UP000011866"/>
    </source>
</evidence>
<sequence>MADYDLFNGDADGICSLVQLRLAEPRISTLITGIKRDIKLMGHIRPEAGDRITVLDVSMEKNQKGLHAALEAGATVFYADHHQSGDIPDHPALSAHINTASNTCTALIVDYYLEGKYRDWAIVAAYGDNITQVAEELANQAGYNTAQKLMLEQLGVGMNYNGYGASLDDLFYHPAELFRIAVQYDSPFDMIETRQDVYRTLTVGYQEDMDKGLSITPYSETHPGEEKGAAMMILPNEQWARRISGVLGNELANRFPDRAHAILTELPEPLNGEMAYLVSLRAPKNNLTGADSIAVKFGGGGRKGAAGIDVLATTDMDKLADALAEAYV</sequence>
<gene>
    <name evidence="1" type="ORF">TOL_2574</name>
</gene>